<comment type="caution">
    <text evidence="2">The sequence shown here is derived from an EMBL/GenBank/DDBJ whole genome shotgun (WGS) entry which is preliminary data.</text>
</comment>
<sequence length="191" mass="22024">MPKPEYKKVPLTPDESEWLMKIYKLRHDDLFYSGAFRCFAYSFVITSIVTNILSFATYAFWDGTGTLVFSSLPVNLFINILLALGITVSACAFISNYMIDAYKQDASCGMKFEVPLTIISKEYFPVTGQYFFRLQNNPEKLYEVNQADYNKYEEGGAICMNQGINSGHIFGQNDEVRIKFFKLNRRAYNNY</sequence>
<reference evidence="2 3" key="1">
    <citation type="submission" date="2018-01" db="EMBL/GenBank/DDBJ databases">
        <title>A novel member of the phylum Bacteroidetes isolated from glacier ice.</title>
        <authorList>
            <person name="Liu Q."/>
            <person name="Xin Y.-H."/>
        </authorList>
    </citation>
    <scope>NUCLEOTIDE SEQUENCE [LARGE SCALE GENOMIC DNA]</scope>
    <source>
        <strain evidence="2 3">RB1R16</strain>
    </source>
</reference>
<feature type="transmembrane region" description="Helical" evidence="1">
    <location>
        <begin position="76"/>
        <end position="94"/>
    </location>
</feature>
<dbReference type="AlphaFoldDB" id="A0A2S7SV71"/>
<evidence type="ECO:0000313" key="2">
    <source>
        <dbReference type="EMBL" id="PQJ10810.1"/>
    </source>
</evidence>
<dbReference type="RefSeq" id="WP_105039537.1">
    <property type="nucleotide sequence ID" value="NZ_PPSL01000003.1"/>
</dbReference>
<accession>A0A2S7SV71</accession>
<dbReference type="EMBL" id="PPSL01000003">
    <property type="protein sequence ID" value="PQJ10810.1"/>
    <property type="molecule type" value="Genomic_DNA"/>
</dbReference>
<keyword evidence="1" id="KW-0812">Transmembrane</keyword>
<protein>
    <submittedName>
        <fullName evidence="2">Uncharacterized protein</fullName>
    </submittedName>
</protein>
<keyword evidence="1" id="KW-1133">Transmembrane helix</keyword>
<keyword evidence="3" id="KW-1185">Reference proteome</keyword>
<feature type="transmembrane region" description="Helical" evidence="1">
    <location>
        <begin position="30"/>
        <end position="56"/>
    </location>
</feature>
<gene>
    <name evidence="2" type="ORF">CJD36_012635</name>
</gene>
<organism evidence="2 3">
    <name type="scientific">Flavipsychrobacter stenotrophus</name>
    <dbReference type="NCBI Taxonomy" id="2077091"/>
    <lineage>
        <taxon>Bacteria</taxon>
        <taxon>Pseudomonadati</taxon>
        <taxon>Bacteroidota</taxon>
        <taxon>Chitinophagia</taxon>
        <taxon>Chitinophagales</taxon>
        <taxon>Chitinophagaceae</taxon>
        <taxon>Flavipsychrobacter</taxon>
    </lineage>
</organism>
<evidence type="ECO:0000313" key="3">
    <source>
        <dbReference type="Proteomes" id="UP000239872"/>
    </source>
</evidence>
<keyword evidence="1" id="KW-0472">Membrane</keyword>
<dbReference type="Proteomes" id="UP000239872">
    <property type="component" value="Unassembled WGS sequence"/>
</dbReference>
<evidence type="ECO:0000256" key="1">
    <source>
        <dbReference type="SAM" id="Phobius"/>
    </source>
</evidence>
<name>A0A2S7SV71_9BACT</name>
<proteinExistence type="predicted"/>
<dbReference type="OrthoDB" id="637707at2"/>